<keyword evidence="9" id="KW-1185">Reference proteome</keyword>
<evidence type="ECO:0000256" key="5">
    <source>
        <dbReference type="ARBA" id="ARBA00030185"/>
    </source>
</evidence>
<evidence type="ECO:0000256" key="6">
    <source>
        <dbReference type="SAM" id="Phobius"/>
    </source>
</evidence>
<evidence type="ECO:0000256" key="1">
    <source>
        <dbReference type="ARBA" id="ARBA00009462"/>
    </source>
</evidence>
<evidence type="ECO:0000313" key="7">
    <source>
        <dbReference type="EMBL" id="KRZ21107.1"/>
    </source>
</evidence>
<dbReference type="EMBL" id="JYDS01000217">
    <property type="protein sequence ID" value="KRZ21107.1"/>
    <property type="molecule type" value="Genomic_DNA"/>
</dbReference>
<dbReference type="SUPFAM" id="SSF144210">
    <property type="entry name" value="Nop10-like SnoRNP"/>
    <property type="match status" value="1"/>
</dbReference>
<comment type="similarity">
    <text evidence="1">Belongs to the NOP10 family.</text>
</comment>
<dbReference type="GO" id="GO:0031120">
    <property type="term" value="P:snRNA pseudouridine synthesis"/>
    <property type="evidence" value="ECO:0007669"/>
    <property type="project" value="TreeGrafter"/>
</dbReference>
<dbReference type="PANTHER" id="PTHR13305:SF0">
    <property type="entry name" value="H_ACA RIBONUCLEOPROTEIN COMPLEX SUBUNIT 3"/>
    <property type="match status" value="1"/>
</dbReference>
<dbReference type="GO" id="GO:1904874">
    <property type="term" value="P:positive regulation of telomerase RNA localization to Cajal body"/>
    <property type="evidence" value="ECO:0007669"/>
    <property type="project" value="TreeGrafter"/>
</dbReference>
<dbReference type="GO" id="GO:0070034">
    <property type="term" value="F:telomerase RNA binding"/>
    <property type="evidence" value="ECO:0007669"/>
    <property type="project" value="TreeGrafter"/>
</dbReference>
<protein>
    <recommendedName>
        <fullName evidence="5">Nucleolar protein 10</fullName>
    </recommendedName>
</protein>
<dbReference type="Gene3D" id="4.10.80.300">
    <property type="match status" value="1"/>
</dbReference>
<evidence type="ECO:0000313" key="10">
    <source>
        <dbReference type="Proteomes" id="UP000054826"/>
    </source>
</evidence>
<dbReference type="InterPro" id="IPR007264">
    <property type="entry name" value="H/ACA_rnp_Nop10"/>
</dbReference>
<feature type="transmembrane region" description="Helical" evidence="6">
    <location>
        <begin position="113"/>
        <end position="130"/>
    </location>
</feature>
<accession>A0A0V1IE67</accession>
<organism evidence="7 9">
    <name type="scientific">Trichinella pseudospiralis</name>
    <name type="common">Parasitic roundworm</name>
    <dbReference type="NCBI Taxonomy" id="6337"/>
    <lineage>
        <taxon>Eukaryota</taxon>
        <taxon>Metazoa</taxon>
        <taxon>Ecdysozoa</taxon>
        <taxon>Nematoda</taxon>
        <taxon>Enoplea</taxon>
        <taxon>Dorylaimia</taxon>
        <taxon>Trichinellida</taxon>
        <taxon>Trichinellidae</taxon>
        <taxon>Trichinella</taxon>
    </lineage>
</organism>
<dbReference type="Proteomes" id="UP000054805">
    <property type="component" value="Unassembled WGS sequence"/>
</dbReference>
<proteinExistence type="inferred from homology"/>
<sequence>LKFVLLFYVVVASDRIINMYLYYYLNENGDRVYTLKAKDPAGRLTLSAHPAKFSPQNTFSQQRILIKRRYHLLPMQQKLNKFWQVRKRVRQFFRKFQPEDYRTKLKLMHHVRLWYFALAWGGLGMLLLGMRKTRNSAKVSEQ</sequence>
<dbReference type="AlphaFoldDB" id="A0A0V1IE67"/>
<feature type="non-terminal residue" evidence="7">
    <location>
        <position position="1"/>
    </location>
</feature>
<dbReference type="PANTHER" id="PTHR13305">
    <property type="entry name" value="RIBOSOME BIOGENESIS PROTEIN NOP10"/>
    <property type="match status" value="1"/>
</dbReference>
<keyword evidence="2" id="KW-0690">Ribosome biogenesis</keyword>
<evidence type="ECO:0000313" key="8">
    <source>
        <dbReference type="EMBL" id="KRZ28957.1"/>
    </source>
</evidence>
<evidence type="ECO:0000256" key="2">
    <source>
        <dbReference type="ARBA" id="ARBA00022517"/>
    </source>
</evidence>
<keyword evidence="6" id="KW-1133">Transmembrane helix</keyword>
<dbReference type="GO" id="GO:0031429">
    <property type="term" value="C:box H/ACA snoRNP complex"/>
    <property type="evidence" value="ECO:0007669"/>
    <property type="project" value="TreeGrafter"/>
</dbReference>
<reference evidence="9 10" key="1">
    <citation type="submission" date="2015-01" db="EMBL/GenBank/DDBJ databases">
        <title>Evolution of Trichinella species and genotypes.</title>
        <authorList>
            <person name="Korhonen P.K."/>
            <person name="Edoardo P."/>
            <person name="Giuseppe L.R."/>
            <person name="Gasser R.B."/>
        </authorList>
    </citation>
    <scope>NUCLEOTIDE SEQUENCE [LARGE SCALE GENOMIC DNA]</scope>
    <source>
        <strain evidence="8">ISS176</strain>
        <strain evidence="7">ISS588</strain>
    </source>
</reference>
<keyword evidence="6" id="KW-0472">Membrane</keyword>
<evidence type="ECO:0000256" key="3">
    <source>
        <dbReference type="ARBA" id="ARBA00022552"/>
    </source>
</evidence>
<keyword evidence="3" id="KW-0698">rRNA processing</keyword>
<dbReference type="InterPro" id="IPR036756">
    <property type="entry name" value="H/ACA_rnp_Nop10_sf"/>
</dbReference>
<keyword evidence="6" id="KW-0812">Transmembrane</keyword>
<gene>
    <name evidence="7" type="primary">nop10</name>
    <name evidence="7" type="ORF">T4B_3003</name>
    <name evidence="8" type="ORF">T4C_5492</name>
</gene>
<evidence type="ECO:0000313" key="9">
    <source>
        <dbReference type="Proteomes" id="UP000054805"/>
    </source>
</evidence>
<dbReference type="GO" id="GO:0031118">
    <property type="term" value="P:rRNA pseudouridine synthesis"/>
    <property type="evidence" value="ECO:0007669"/>
    <property type="project" value="TreeGrafter"/>
</dbReference>
<comment type="caution">
    <text evidence="7">The sequence shown here is derived from an EMBL/GenBank/DDBJ whole genome shotgun (WGS) entry which is preliminary data.</text>
</comment>
<feature type="transmembrane region" description="Helical" evidence="6">
    <location>
        <begin position="5"/>
        <end position="25"/>
    </location>
</feature>
<dbReference type="GO" id="GO:0030515">
    <property type="term" value="F:snoRNA binding"/>
    <property type="evidence" value="ECO:0007669"/>
    <property type="project" value="InterPro"/>
</dbReference>
<name>A0A0V1IE67_TRIPS</name>
<dbReference type="Pfam" id="PF04135">
    <property type="entry name" value="Nop10p"/>
    <property type="match status" value="1"/>
</dbReference>
<dbReference type="Proteomes" id="UP000054826">
    <property type="component" value="Unassembled WGS sequence"/>
</dbReference>
<evidence type="ECO:0000256" key="4">
    <source>
        <dbReference type="ARBA" id="ARBA00023274"/>
    </source>
</evidence>
<keyword evidence="4 7" id="KW-0687">Ribonucleoprotein</keyword>
<dbReference type="EMBL" id="JYDV01000146">
    <property type="protein sequence ID" value="KRZ28957.1"/>
    <property type="molecule type" value="Genomic_DNA"/>
</dbReference>